<dbReference type="GO" id="GO:0042981">
    <property type="term" value="P:regulation of apoptotic process"/>
    <property type="evidence" value="ECO:0007669"/>
    <property type="project" value="InterPro"/>
</dbReference>
<dbReference type="AlphaFoldDB" id="A0A4C1Z0M1"/>
<dbReference type="STRING" id="151549.A0A4C1Z0M1"/>
<feature type="compositionally biased region" description="Basic residues" evidence="2">
    <location>
        <begin position="805"/>
        <end position="816"/>
    </location>
</feature>
<name>A0A4C1Z0M1_EUMVA</name>
<feature type="compositionally biased region" description="Polar residues" evidence="2">
    <location>
        <begin position="754"/>
        <end position="768"/>
    </location>
</feature>
<organism evidence="3 4">
    <name type="scientific">Eumeta variegata</name>
    <name type="common">Bagworm moth</name>
    <name type="synonym">Eumeta japonica</name>
    <dbReference type="NCBI Taxonomy" id="151549"/>
    <lineage>
        <taxon>Eukaryota</taxon>
        <taxon>Metazoa</taxon>
        <taxon>Ecdysozoa</taxon>
        <taxon>Arthropoda</taxon>
        <taxon>Hexapoda</taxon>
        <taxon>Insecta</taxon>
        <taxon>Pterygota</taxon>
        <taxon>Neoptera</taxon>
        <taxon>Endopterygota</taxon>
        <taxon>Lepidoptera</taxon>
        <taxon>Glossata</taxon>
        <taxon>Ditrysia</taxon>
        <taxon>Tineoidea</taxon>
        <taxon>Psychidae</taxon>
        <taxon>Oiketicinae</taxon>
        <taxon>Eumeta</taxon>
    </lineage>
</organism>
<dbReference type="Pfam" id="PF15335">
    <property type="entry name" value="CAAP1"/>
    <property type="match status" value="1"/>
</dbReference>
<feature type="compositionally biased region" description="Basic residues" evidence="2">
    <location>
        <begin position="357"/>
        <end position="371"/>
    </location>
</feature>
<dbReference type="PANTHER" id="PTHR14740">
    <property type="entry name" value="CASPASE ACTIVITY AND APOPTOSIS INHIBITOR 1"/>
    <property type="match status" value="1"/>
</dbReference>
<evidence type="ECO:0000256" key="2">
    <source>
        <dbReference type="SAM" id="MobiDB-lite"/>
    </source>
</evidence>
<sequence length="825" mass="92763">MKRNKRHKVKIESNENTIPNHSITSTGQDRDLDLAHYIHDRVELLQRAFGAIKPRELKAMTPACVAGLSLDDLQELCLEELLGISSVRLCAILDGAEPPSDTDSSESSEAISAVHLETISLDSISSDEDTLNPPPAAPPQESKSVKHKKRCRRKEARKAKIEVGNDESQSHTHAAERAGMTVLELLELQARARAIRAQLAMEHTHVTTTDTAVRKGDESDNDVQIKEEPPEVVELSSDDESQNHIAQSSACSIANEIHKDKSNKTRSLVQSKDKCELTVIVPNAQSKKIKLKRNKVTATATQEPINVQKSDIHENNISHIVKMKVLESIGDDPVSTLKGNESHDKIGEKDCYDNKKNRMRLNKQKKKKRDKNKPGTNREGSDHDEITLQLSDTEKMDLLEDFDRKNLDNTSSSESDASTDIGLSAETSVTAGSIEFINHHKDSNTNQCDRQLESQLNDFHDANLNNDGEMLYEQSVEVEQIESDNNPLLKKNDVKLCLDPLKEAGIQALELNVHNKNQDSDFDSKNIDEEKKLTKPLNSNENQVNIDHHQEINQVNDMSEGEISDKPSSEVIVKDIDPTVSTIGNETLMDKQEKLNSDGKSKQLNSCNKIMASPVDSGQQNYINDVCEIFEISDDSSYYEEEGVSVLSKEPTTEEIEAFSARIDHEIQREELTTGEEGNKDLENISWKHRYLDSKKVKKIMSTANILNALRKKNKELKRKIEESKNKTDNEVADDIIVSPPVEEGTVDQYNTLEGSTKYVSPPSVTTEDSAKHLHKEMKRDAKQLLKMYKRLLKYNDMQKEPRKSKSKKKKNKKGKEKASHEAPK</sequence>
<feature type="region of interest" description="Disordered" evidence="2">
    <location>
        <begin position="122"/>
        <end position="174"/>
    </location>
</feature>
<feature type="compositionally biased region" description="Basic residues" evidence="2">
    <location>
        <begin position="145"/>
        <end position="157"/>
    </location>
</feature>
<feature type="compositionally biased region" description="Basic and acidic residues" evidence="2">
    <location>
        <begin position="158"/>
        <end position="174"/>
    </location>
</feature>
<dbReference type="InterPro" id="IPR038991">
    <property type="entry name" value="CAAP1"/>
</dbReference>
<feature type="region of interest" description="Disordered" evidence="2">
    <location>
        <begin position="335"/>
        <end position="392"/>
    </location>
</feature>
<feature type="compositionally biased region" description="Basic and acidic residues" evidence="2">
    <location>
        <begin position="340"/>
        <end position="356"/>
    </location>
</feature>
<gene>
    <name evidence="3" type="ORF">EVAR_89319_1</name>
</gene>
<proteinExistence type="predicted"/>
<dbReference type="OrthoDB" id="10064012at2759"/>
<keyword evidence="1" id="KW-0175">Coiled coil</keyword>
<dbReference type="Proteomes" id="UP000299102">
    <property type="component" value="Unassembled WGS sequence"/>
</dbReference>
<dbReference type="EMBL" id="BGZK01001479">
    <property type="protein sequence ID" value="GBP80742.1"/>
    <property type="molecule type" value="Genomic_DNA"/>
</dbReference>
<protein>
    <submittedName>
        <fullName evidence="3">Uncharacterized protein</fullName>
    </submittedName>
</protein>
<evidence type="ECO:0000313" key="4">
    <source>
        <dbReference type="Proteomes" id="UP000299102"/>
    </source>
</evidence>
<feature type="compositionally biased region" description="Basic and acidic residues" evidence="2">
    <location>
        <begin position="379"/>
        <end position="392"/>
    </location>
</feature>
<evidence type="ECO:0000256" key="1">
    <source>
        <dbReference type="SAM" id="Coils"/>
    </source>
</evidence>
<comment type="caution">
    <text evidence="3">The sequence shown here is derived from an EMBL/GenBank/DDBJ whole genome shotgun (WGS) entry which is preliminary data.</text>
</comment>
<reference evidence="3 4" key="1">
    <citation type="journal article" date="2019" name="Commun. Biol.">
        <title>The bagworm genome reveals a unique fibroin gene that provides high tensile strength.</title>
        <authorList>
            <person name="Kono N."/>
            <person name="Nakamura H."/>
            <person name="Ohtoshi R."/>
            <person name="Tomita M."/>
            <person name="Numata K."/>
            <person name="Arakawa K."/>
        </authorList>
    </citation>
    <scope>NUCLEOTIDE SEQUENCE [LARGE SCALE GENOMIC DNA]</scope>
</reference>
<feature type="coiled-coil region" evidence="1">
    <location>
        <begin position="700"/>
        <end position="734"/>
    </location>
</feature>
<dbReference type="PANTHER" id="PTHR14740:SF3">
    <property type="entry name" value="CASPASE ACTIVITY AND APOPTOSIS INHIBITOR 1"/>
    <property type="match status" value="1"/>
</dbReference>
<keyword evidence="4" id="KW-1185">Reference proteome</keyword>
<evidence type="ECO:0000313" key="3">
    <source>
        <dbReference type="EMBL" id="GBP80742.1"/>
    </source>
</evidence>
<feature type="region of interest" description="Disordered" evidence="2">
    <location>
        <begin position="754"/>
        <end position="825"/>
    </location>
</feature>
<accession>A0A4C1Z0M1</accession>